<comment type="similarity">
    <text evidence="1">Belongs to the histone deacetylase family.</text>
</comment>
<comment type="caution">
    <text evidence="3">The sequence shown here is derived from an EMBL/GenBank/DDBJ whole genome shotgun (WGS) entry which is preliminary data.</text>
</comment>
<dbReference type="InterPro" id="IPR000286">
    <property type="entry name" value="HDACs"/>
</dbReference>
<feature type="domain" description="Histone deacetylase" evidence="2">
    <location>
        <begin position="38"/>
        <end position="294"/>
    </location>
</feature>
<dbReference type="SUPFAM" id="SSF52768">
    <property type="entry name" value="Arginase/deacetylase"/>
    <property type="match status" value="1"/>
</dbReference>
<dbReference type="InterPro" id="IPR023801">
    <property type="entry name" value="His_deacetylse_dom"/>
</dbReference>
<reference evidence="3 4" key="1">
    <citation type="submission" date="2017-08" db="EMBL/GenBank/DDBJ databases">
        <title>Infants hospitalized years apart are colonized by the same room-sourced microbial strains.</title>
        <authorList>
            <person name="Brooks B."/>
            <person name="Olm M.R."/>
            <person name="Firek B.A."/>
            <person name="Baker R."/>
            <person name="Thomas B.C."/>
            <person name="Morowitz M.J."/>
            <person name="Banfield J.F."/>
        </authorList>
    </citation>
    <scope>NUCLEOTIDE SEQUENCE [LARGE SCALE GENOMIC DNA]</scope>
    <source>
        <strain evidence="3">S2_003_000_R2_14</strain>
    </source>
</reference>
<proteinExistence type="inferred from homology"/>
<evidence type="ECO:0000259" key="2">
    <source>
        <dbReference type="Pfam" id="PF00850"/>
    </source>
</evidence>
<gene>
    <name evidence="3" type="ORF">DI536_06345</name>
</gene>
<dbReference type="Pfam" id="PF00850">
    <property type="entry name" value="Hist_deacetyl"/>
    <property type="match status" value="1"/>
</dbReference>
<evidence type="ECO:0000313" key="4">
    <source>
        <dbReference type="Proteomes" id="UP000249061"/>
    </source>
</evidence>
<dbReference type="InterPro" id="IPR037138">
    <property type="entry name" value="His_deacetylse_dom_sf"/>
</dbReference>
<organism evidence="3 4">
    <name type="scientific">Archangium gephyra</name>
    <dbReference type="NCBI Taxonomy" id="48"/>
    <lineage>
        <taxon>Bacteria</taxon>
        <taxon>Pseudomonadati</taxon>
        <taxon>Myxococcota</taxon>
        <taxon>Myxococcia</taxon>
        <taxon>Myxococcales</taxon>
        <taxon>Cystobacterineae</taxon>
        <taxon>Archangiaceae</taxon>
        <taxon>Archangium</taxon>
    </lineage>
</organism>
<dbReference type="GO" id="GO:0040029">
    <property type="term" value="P:epigenetic regulation of gene expression"/>
    <property type="evidence" value="ECO:0007669"/>
    <property type="project" value="TreeGrafter"/>
</dbReference>
<accession>A0A2W5V5Z1</accession>
<dbReference type="Proteomes" id="UP000249061">
    <property type="component" value="Unassembled WGS sequence"/>
</dbReference>
<protein>
    <submittedName>
        <fullName evidence="3">Histone deacetylase</fullName>
    </submittedName>
</protein>
<dbReference type="AlphaFoldDB" id="A0A2W5V5Z1"/>
<dbReference type="InterPro" id="IPR023696">
    <property type="entry name" value="Ureohydrolase_dom_sf"/>
</dbReference>
<dbReference type="PANTHER" id="PTHR10625">
    <property type="entry name" value="HISTONE DEACETYLASE HDAC1-RELATED"/>
    <property type="match status" value="1"/>
</dbReference>
<dbReference type="GO" id="GO:0004407">
    <property type="term" value="F:histone deacetylase activity"/>
    <property type="evidence" value="ECO:0007669"/>
    <property type="project" value="TreeGrafter"/>
</dbReference>
<evidence type="ECO:0000313" key="3">
    <source>
        <dbReference type="EMBL" id="PZR16768.1"/>
    </source>
</evidence>
<evidence type="ECO:0000256" key="1">
    <source>
        <dbReference type="ARBA" id="ARBA00005947"/>
    </source>
</evidence>
<dbReference type="PRINTS" id="PR01270">
    <property type="entry name" value="HDASUPER"/>
</dbReference>
<name>A0A2W5V5Z1_9BACT</name>
<dbReference type="EMBL" id="QFQP01000003">
    <property type="protein sequence ID" value="PZR16768.1"/>
    <property type="molecule type" value="Genomic_DNA"/>
</dbReference>
<dbReference type="Gene3D" id="3.40.800.20">
    <property type="entry name" value="Histone deacetylase domain"/>
    <property type="match status" value="1"/>
</dbReference>
<sequence length="581" mass="64400">MNPLLALLAKGRRRPLRIFYDEAFRLPISGVEAGPRSMETRRADDALHYLQSAHAVSRREIINPTPASYEALGRVHTAAYLESLFQAETLAHIFAVDPSDVYVDEVLRTLRLAVGATIAAASFSLRRRVPTINLFGGFHHAAPNRGAGFCALNDMAVAIAELRAQGFQGKVGILDLDFHPPDGTSACLGEDASVWLGSISGADWGSLPGVDEVRLPPGTSDGAYLDALDGLLDRMPSLELVFVLSGADVLAGDRLGQFSMSLPGVRERDLRVARRLGSMPQVWLPAGGYSPHAWKVLAGVGLALAFDTDEPIPTDYDPLEARFSGISHSLPSESLGDEPFVSEADVADALGLPRQGPHRFLEFYTAQGMEFALERYRILPILRRLGFQGLHVVIDQVAPYDRARLLGVDAITGKTASLIELEVEKRRLGEDTFLFVNWLSLRNPRAQFSDLRPQLPGQEVPGLGLAREFTEILTLMSKRLQLAGVAFRPSWFHMAWAARHDSRFVSPERQGRFEALIRDSRRLSLLQATRAIAEGRVTLNGKPYQWEADEMVRWRDENDIPQDKALIVAERERSHFEFREK</sequence>